<dbReference type="AlphaFoldDB" id="A0A4W2EFU0"/>
<dbReference type="STRING" id="30522.A0A4W2EFU0"/>
<evidence type="ECO:0000256" key="2">
    <source>
        <dbReference type="SAM" id="SignalP"/>
    </source>
</evidence>
<dbReference type="Gene3D" id="1.10.287.210">
    <property type="match status" value="1"/>
</dbReference>
<dbReference type="SUPFAM" id="SSF58069">
    <property type="entry name" value="Virus ectodomain"/>
    <property type="match status" value="1"/>
</dbReference>
<evidence type="ECO:0008006" key="5">
    <source>
        <dbReference type="Google" id="ProtNLM"/>
    </source>
</evidence>
<dbReference type="Pfam" id="PF00429">
    <property type="entry name" value="TLV_coat"/>
    <property type="match status" value="1"/>
</dbReference>
<evidence type="ECO:0000313" key="3">
    <source>
        <dbReference type="Ensembl" id="ENSBIXP00000036086.1"/>
    </source>
</evidence>
<keyword evidence="4" id="KW-1185">Reference proteome</keyword>
<reference evidence="3" key="3">
    <citation type="submission" date="2025-09" db="UniProtKB">
        <authorList>
            <consortium name="Ensembl"/>
        </authorList>
    </citation>
    <scope>IDENTIFICATION</scope>
</reference>
<sequence>MELGKRLLLLGFTNAILNLTTVPVQGNIFISWAHSYANFHNSSNCWVCGAMPLSVMDGLPWWVSPLHDGDFLPLCSFLEQQKGTFISLSNHDLSLLPWCKKEPSMGLGHGVTFSMNASLKALTSAYNSYMSNGQKNSTPTKEEQTFRYHEVYYQVWDEYFWMTSERGQVITRATICWEQKEHKIGFGDHPLNPKDLKYMGYLSAEQCKQILDVTYHPSRSAQWPGSDWKYSPGIRWVAPNGTKWLCGPNLWPWLPVGWVGRCTLGFVFAPGRIKPSLHHPPANLPYLHARWTRSTFQWYDYLAGFFVPSIGTADIMVKVEALNNFTKQALLDSKKAIEALNEEQSQMRKAVMQNRMALDILTAAQGGTCAIIKVECCVYIPDLSGNVSAAMEDMQKQVKAMSGENIPFWTSILSWVKGDWWKTIVNVVIVFLIILVCGPCLLQCLVNFVTQRLVAFSHAVAHRTNVQSTSK</sequence>
<dbReference type="PANTHER" id="PTHR10424">
    <property type="entry name" value="VIRAL ENVELOPE PROTEIN"/>
    <property type="match status" value="1"/>
</dbReference>
<evidence type="ECO:0000256" key="1">
    <source>
        <dbReference type="SAM" id="Phobius"/>
    </source>
</evidence>
<protein>
    <recommendedName>
        <fullName evidence="5">Envelope protein syncytin-rum1</fullName>
    </recommendedName>
</protein>
<evidence type="ECO:0000313" key="4">
    <source>
        <dbReference type="Proteomes" id="UP000314981"/>
    </source>
</evidence>
<organism evidence="3 4">
    <name type="scientific">Bos indicus x Bos taurus</name>
    <name type="common">Hybrid cattle</name>
    <dbReference type="NCBI Taxonomy" id="30522"/>
    <lineage>
        <taxon>Eukaryota</taxon>
        <taxon>Metazoa</taxon>
        <taxon>Chordata</taxon>
        <taxon>Craniata</taxon>
        <taxon>Vertebrata</taxon>
        <taxon>Euteleostomi</taxon>
        <taxon>Mammalia</taxon>
        <taxon>Eutheria</taxon>
        <taxon>Laurasiatheria</taxon>
        <taxon>Artiodactyla</taxon>
        <taxon>Ruminantia</taxon>
        <taxon>Pecora</taxon>
        <taxon>Bovidae</taxon>
        <taxon>Bovinae</taxon>
        <taxon>Bos</taxon>
    </lineage>
</organism>
<feature type="signal peptide" evidence="2">
    <location>
        <begin position="1"/>
        <end position="26"/>
    </location>
</feature>
<dbReference type="Proteomes" id="UP000314981">
    <property type="component" value="Chromosome 13"/>
</dbReference>
<keyword evidence="1" id="KW-1133">Transmembrane helix</keyword>
<keyword evidence="2" id="KW-0732">Signal</keyword>
<dbReference type="Ensembl" id="ENSBIXT00000025991.1">
    <property type="protein sequence ID" value="ENSBIXP00000036086.1"/>
    <property type="gene ID" value="ENSBIXG00000019461.1"/>
</dbReference>
<dbReference type="InterPro" id="IPR018154">
    <property type="entry name" value="TLV/ENV_coat_polyprotein"/>
</dbReference>
<dbReference type="PANTHER" id="PTHR10424:SF8">
    <property type="entry name" value="ENDOGENOUS RETROVIRUS GROUP PABLB MEMBER 1 ENV POLYPROTEIN"/>
    <property type="match status" value="1"/>
</dbReference>
<keyword evidence="1" id="KW-0812">Transmembrane</keyword>
<keyword evidence="1" id="KW-0472">Membrane</keyword>
<dbReference type="SMR" id="A0A4W2EFU0"/>
<reference evidence="3" key="2">
    <citation type="submission" date="2025-08" db="UniProtKB">
        <authorList>
            <consortium name="Ensembl"/>
        </authorList>
    </citation>
    <scope>IDENTIFICATION</scope>
</reference>
<dbReference type="OMA" id="RATICWE"/>
<feature type="chain" id="PRO_5021269339" description="Envelope protein syncytin-rum1" evidence="2">
    <location>
        <begin position="27"/>
        <end position="471"/>
    </location>
</feature>
<feature type="transmembrane region" description="Helical" evidence="1">
    <location>
        <begin position="420"/>
        <end position="442"/>
    </location>
</feature>
<accession>A0A4W2EFU0</accession>
<name>A0A4W2EFU0_BOBOX</name>
<reference evidence="3 4" key="1">
    <citation type="submission" date="2018-11" db="EMBL/GenBank/DDBJ databases">
        <title>Haplotype-resolved cattle genomes.</title>
        <authorList>
            <person name="Low W.Y."/>
            <person name="Tearle R."/>
            <person name="Bickhart D.M."/>
            <person name="Rosen B.D."/>
            <person name="Koren S."/>
            <person name="Rhie A."/>
            <person name="Hiendleder S."/>
            <person name="Phillippy A.M."/>
            <person name="Smith T.P.L."/>
            <person name="Williams J.L."/>
        </authorList>
    </citation>
    <scope>NUCLEOTIDE SEQUENCE [LARGE SCALE GENOMIC DNA]</scope>
</reference>
<proteinExistence type="predicted"/>